<dbReference type="Gene3D" id="1.20.1740.10">
    <property type="entry name" value="Amino acid/polyamine transporter I"/>
    <property type="match status" value="1"/>
</dbReference>
<feature type="transmembrane region" description="Helical" evidence="6">
    <location>
        <begin position="30"/>
        <end position="46"/>
    </location>
</feature>
<evidence type="ECO:0000313" key="7">
    <source>
        <dbReference type="EMBL" id="GAA0396785.1"/>
    </source>
</evidence>
<evidence type="ECO:0000256" key="1">
    <source>
        <dbReference type="ARBA" id="ARBA00004141"/>
    </source>
</evidence>
<feature type="transmembrane region" description="Helical" evidence="6">
    <location>
        <begin position="255"/>
        <end position="274"/>
    </location>
</feature>
<feature type="compositionally biased region" description="Basic and acidic residues" evidence="5">
    <location>
        <begin position="1"/>
        <end position="10"/>
    </location>
</feature>
<dbReference type="PANTHER" id="PTHR47547:SF1">
    <property type="entry name" value="ASPARTATE-PROTON SYMPORTER"/>
    <property type="match status" value="1"/>
</dbReference>
<feature type="transmembrane region" description="Helical" evidence="6">
    <location>
        <begin position="58"/>
        <end position="76"/>
    </location>
</feature>
<keyword evidence="2 6" id="KW-0812">Transmembrane</keyword>
<evidence type="ECO:0008006" key="9">
    <source>
        <dbReference type="Google" id="ProtNLM"/>
    </source>
</evidence>
<feature type="transmembrane region" description="Helical" evidence="6">
    <location>
        <begin position="142"/>
        <end position="164"/>
    </location>
</feature>
<feature type="transmembrane region" description="Helical" evidence="6">
    <location>
        <begin position="442"/>
        <end position="462"/>
    </location>
</feature>
<dbReference type="RefSeq" id="WP_344021703.1">
    <property type="nucleotide sequence ID" value="NZ_BAAABX010000018.1"/>
</dbReference>
<dbReference type="Proteomes" id="UP001500879">
    <property type="component" value="Unassembled WGS sequence"/>
</dbReference>
<feature type="transmembrane region" description="Helical" evidence="6">
    <location>
        <begin position="491"/>
        <end position="509"/>
    </location>
</feature>
<evidence type="ECO:0000256" key="3">
    <source>
        <dbReference type="ARBA" id="ARBA00022989"/>
    </source>
</evidence>
<sequence length="562" mass="59228">MALPEARDGTRQAAGAGGGDEARRLSVHELAGLAVGGMIGSGWLFASLESRHRGLAALWDWGLCGAMMVVLAAVMVELGTARPKTGGLIFLPLQSSGTLVATVMAAGLWIFYLTNGVSESLATTKVFALSFPGLLHSPGKELSGWGLACATALLAVIAAVNLLPPRPFVRIVLGLAVWKVLALVLVVVALFRAGEYHRAELYPAAHDPDPGDGGALPALVSSSMLFAYIGFQGPLDFAGNVKREGIGEAARLRRAVYGTLAGATVLYFAAQVALLGHPELSGYPAGDPHVLTGIVDRVGWPGYVLLADAVVAPLGTGLVYAHALTREVDTLAKAHLTHRGLQTASGRSLTVRGRPYEVYWKVLLVNFVLGSVILLAVRGTWETITSVNGILTLVVYAMPGVVLVALGPACSRRREAVRGILARTGFLTIALVLYWAESSRLWYGMAALMAGFLLLLGLPALARTGLPLVGRGAYDAKEQLTLLRQWRTNPAAGAAVLLLGYLAALTALHSLTQQWPSDARAGTSLFVLVLAAAVFEGLVRLSRRHRRPEPAPEPGPADPVSR</sequence>
<feature type="transmembrane region" description="Helical" evidence="6">
    <location>
        <begin position="88"/>
        <end position="112"/>
    </location>
</feature>
<feature type="transmembrane region" description="Helical" evidence="6">
    <location>
        <begin position="358"/>
        <end position="377"/>
    </location>
</feature>
<gene>
    <name evidence="7" type="ORF">GCM10010357_17370</name>
</gene>
<feature type="transmembrane region" description="Helical" evidence="6">
    <location>
        <begin position="420"/>
        <end position="436"/>
    </location>
</feature>
<dbReference type="PANTHER" id="PTHR47547">
    <property type="match status" value="1"/>
</dbReference>
<evidence type="ECO:0000256" key="5">
    <source>
        <dbReference type="SAM" id="MobiDB-lite"/>
    </source>
</evidence>
<comment type="subcellular location">
    <subcellularLocation>
        <location evidence="1">Membrane</location>
        <topology evidence="1">Multi-pass membrane protein</topology>
    </subcellularLocation>
</comment>
<evidence type="ECO:0000313" key="8">
    <source>
        <dbReference type="Proteomes" id="UP001500879"/>
    </source>
</evidence>
<feature type="transmembrane region" description="Helical" evidence="6">
    <location>
        <begin position="389"/>
        <end position="408"/>
    </location>
</feature>
<proteinExistence type="predicted"/>
<keyword evidence="3 6" id="KW-1133">Transmembrane helix</keyword>
<evidence type="ECO:0000256" key="6">
    <source>
        <dbReference type="SAM" id="Phobius"/>
    </source>
</evidence>
<dbReference type="InterPro" id="IPR002293">
    <property type="entry name" value="AA/rel_permease1"/>
</dbReference>
<dbReference type="Pfam" id="PF13520">
    <property type="entry name" value="AA_permease_2"/>
    <property type="match status" value="1"/>
</dbReference>
<keyword evidence="4 6" id="KW-0472">Membrane</keyword>
<protein>
    <recommendedName>
        <fullName evidence="9">APC family permease</fullName>
    </recommendedName>
</protein>
<name>A0ABP3IDX8_9ACTN</name>
<accession>A0ABP3IDX8</accession>
<evidence type="ECO:0000256" key="4">
    <source>
        <dbReference type="ARBA" id="ARBA00023136"/>
    </source>
</evidence>
<feature type="transmembrane region" description="Helical" evidence="6">
    <location>
        <begin position="171"/>
        <end position="194"/>
    </location>
</feature>
<dbReference type="InterPro" id="IPR052962">
    <property type="entry name" value="AA_Transporter_AGT"/>
</dbReference>
<dbReference type="EMBL" id="BAAABX010000018">
    <property type="protein sequence ID" value="GAA0396785.1"/>
    <property type="molecule type" value="Genomic_DNA"/>
</dbReference>
<feature type="transmembrane region" description="Helical" evidence="6">
    <location>
        <begin position="521"/>
        <end position="539"/>
    </location>
</feature>
<comment type="caution">
    <text evidence="7">The sequence shown here is derived from an EMBL/GenBank/DDBJ whole genome shotgun (WGS) entry which is preliminary data.</text>
</comment>
<reference evidence="8" key="1">
    <citation type="journal article" date="2019" name="Int. J. Syst. Evol. Microbiol.">
        <title>The Global Catalogue of Microorganisms (GCM) 10K type strain sequencing project: providing services to taxonomists for standard genome sequencing and annotation.</title>
        <authorList>
            <consortium name="The Broad Institute Genomics Platform"/>
            <consortium name="The Broad Institute Genome Sequencing Center for Infectious Disease"/>
            <person name="Wu L."/>
            <person name="Ma J."/>
        </authorList>
    </citation>
    <scope>NUCLEOTIDE SEQUENCE [LARGE SCALE GENOMIC DNA]</scope>
    <source>
        <strain evidence="8">JCM 4788</strain>
    </source>
</reference>
<organism evidence="7 8">
    <name type="scientific">Streptomyces luteireticuli</name>
    <dbReference type="NCBI Taxonomy" id="173858"/>
    <lineage>
        <taxon>Bacteria</taxon>
        <taxon>Bacillati</taxon>
        <taxon>Actinomycetota</taxon>
        <taxon>Actinomycetes</taxon>
        <taxon>Kitasatosporales</taxon>
        <taxon>Streptomycetaceae</taxon>
        <taxon>Streptomyces</taxon>
    </lineage>
</organism>
<keyword evidence="8" id="KW-1185">Reference proteome</keyword>
<feature type="region of interest" description="Disordered" evidence="5">
    <location>
        <begin position="1"/>
        <end position="20"/>
    </location>
</feature>
<feature type="transmembrane region" description="Helical" evidence="6">
    <location>
        <begin position="214"/>
        <end position="235"/>
    </location>
</feature>
<evidence type="ECO:0000256" key="2">
    <source>
        <dbReference type="ARBA" id="ARBA00022692"/>
    </source>
</evidence>
<feature type="transmembrane region" description="Helical" evidence="6">
    <location>
        <begin position="300"/>
        <end position="321"/>
    </location>
</feature>